<dbReference type="NCBIfam" id="NF004612">
    <property type="entry name" value="PRK05943.1"/>
    <property type="match status" value="1"/>
</dbReference>
<dbReference type="GO" id="GO:0005840">
    <property type="term" value="C:ribosome"/>
    <property type="evidence" value="ECO:0007669"/>
    <property type="project" value="UniProtKB-KW"/>
</dbReference>
<evidence type="ECO:0000313" key="9">
    <source>
        <dbReference type="EMBL" id="MDY7218159.1"/>
    </source>
</evidence>
<dbReference type="Proteomes" id="UP001294570">
    <property type="component" value="Unassembled WGS sequence"/>
</dbReference>
<name>A0ABU5GMV7_9GAMM</name>
<keyword evidence="2 5" id="KW-0694">RNA-binding</keyword>
<comment type="function">
    <text evidence="5">This is one of the proteins that binds to the 5S RNA in the ribosome where it forms part of the central protuberance.</text>
</comment>
<dbReference type="NCBIfam" id="NF004128">
    <property type="entry name" value="PRK05618.1-2"/>
    <property type="match status" value="1"/>
</dbReference>
<gene>
    <name evidence="5" type="primary">rplY</name>
    <name evidence="5" type="synonym">ctc</name>
    <name evidence="9" type="ORF">TOI97_00985</name>
</gene>
<dbReference type="InterPro" id="IPR011035">
    <property type="entry name" value="Ribosomal_bL25/Gln-tRNA_synth"/>
</dbReference>
<evidence type="ECO:0000256" key="3">
    <source>
        <dbReference type="ARBA" id="ARBA00022980"/>
    </source>
</evidence>
<evidence type="ECO:0000256" key="4">
    <source>
        <dbReference type="ARBA" id="ARBA00023274"/>
    </source>
</evidence>
<evidence type="ECO:0000313" key="10">
    <source>
        <dbReference type="Proteomes" id="UP001294570"/>
    </source>
</evidence>
<dbReference type="InterPro" id="IPR029751">
    <property type="entry name" value="Ribosomal_L25_dom"/>
</dbReference>
<dbReference type="RefSeq" id="WP_321552258.1">
    <property type="nucleotide sequence ID" value="NZ_JAXIVU010000001.1"/>
</dbReference>
<comment type="similarity">
    <text evidence="5">Belongs to the bacterial ribosomal protein bL25 family. CTC subfamily.</text>
</comment>
<dbReference type="Pfam" id="PF14693">
    <property type="entry name" value="Ribosomal_TL5_C"/>
    <property type="match status" value="1"/>
</dbReference>
<dbReference type="SUPFAM" id="SSF50715">
    <property type="entry name" value="Ribosomal protein L25-like"/>
    <property type="match status" value="1"/>
</dbReference>
<dbReference type="CDD" id="cd00495">
    <property type="entry name" value="Ribosomal_L25_TL5_CTC"/>
    <property type="match status" value="1"/>
</dbReference>
<feature type="domain" description="Large ribosomal subunit protein bL25 beta" evidence="8">
    <location>
        <begin position="102"/>
        <end position="190"/>
    </location>
</feature>
<dbReference type="NCBIfam" id="NF004130">
    <property type="entry name" value="PRK05618.1-5"/>
    <property type="match status" value="1"/>
</dbReference>
<organism evidence="9 10">
    <name type="scientific">Denitrificimonas halotolerans</name>
    <dbReference type="NCBI Taxonomy" id="3098930"/>
    <lineage>
        <taxon>Bacteria</taxon>
        <taxon>Pseudomonadati</taxon>
        <taxon>Pseudomonadota</taxon>
        <taxon>Gammaproteobacteria</taxon>
        <taxon>Pseudomonadales</taxon>
        <taxon>Pseudomonadaceae</taxon>
        <taxon>Denitrificimonas</taxon>
    </lineage>
</organism>
<dbReference type="InterPro" id="IPR020057">
    <property type="entry name" value="Ribosomal_bL25_b-dom"/>
</dbReference>
<dbReference type="InterPro" id="IPR020056">
    <property type="entry name" value="Rbsml_bL25/Gln-tRNA_synth_N"/>
</dbReference>
<accession>A0ABU5GMV7</accession>
<dbReference type="Gene3D" id="2.40.240.10">
    <property type="entry name" value="Ribosomal Protein L25, Chain P"/>
    <property type="match status" value="1"/>
</dbReference>
<keyword evidence="3 5" id="KW-0689">Ribosomal protein</keyword>
<dbReference type="Pfam" id="PF01386">
    <property type="entry name" value="Ribosomal_L25p"/>
    <property type="match status" value="1"/>
</dbReference>
<keyword evidence="1 5" id="KW-0699">rRNA-binding</keyword>
<sequence>MSEFTLNAKARNDLGKGASRRLRRDASLIPAVVYGGDKAPALVSLENREVAKLLLNDAAFSSILSLNIDGAKENVLIKDLQRHPAKGFVLHADFVRVIAGQKLTTIVPVELVNENDCVGVKIGGGDIFRLATEIEVTCLPQDLPDFIEVDVKELDLNETLHLSDIKAPKGVEFTALEHENNLAVVTVSPARVEEVSDEDQDQPAEAADSEGAAEEK</sequence>
<evidence type="ECO:0000256" key="2">
    <source>
        <dbReference type="ARBA" id="ARBA00022884"/>
    </source>
</evidence>
<feature type="domain" description="Large ribosomal subunit protein bL25 L25" evidence="7">
    <location>
        <begin position="6"/>
        <end position="94"/>
    </location>
</feature>
<proteinExistence type="inferred from homology"/>
<dbReference type="InterPro" id="IPR020930">
    <property type="entry name" value="Ribosomal_uL5_bac-type"/>
</dbReference>
<dbReference type="PANTHER" id="PTHR33284:SF1">
    <property type="entry name" value="RIBOSOMAL PROTEIN L25_GLN-TRNA SYNTHETASE, ANTI-CODON-BINDING DOMAIN-CONTAINING PROTEIN"/>
    <property type="match status" value="1"/>
</dbReference>
<dbReference type="PANTHER" id="PTHR33284">
    <property type="entry name" value="RIBOSOMAL PROTEIN L25/GLN-TRNA SYNTHETASE, ANTI-CODON-BINDING DOMAIN-CONTAINING PROTEIN"/>
    <property type="match status" value="1"/>
</dbReference>
<feature type="compositionally biased region" description="Acidic residues" evidence="6">
    <location>
        <begin position="195"/>
        <end position="216"/>
    </location>
</feature>
<dbReference type="EMBL" id="JAXIVU010000001">
    <property type="protein sequence ID" value="MDY7218159.1"/>
    <property type="molecule type" value="Genomic_DNA"/>
</dbReference>
<evidence type="ECO:0000259" key="8">
    <source>
        <dbReference type="Pfam" id="PF14693"/>
    </source>
</evidence>
<dbReference type="Gene3D" id="2.170.120.20">
    <property type="entry name" value="Ribosomal protein L25, beta domain"/>
    <property type="match status" value="1"/>
</dbReference>
<feature type="region of interest" description="Disordered" evidence="6">
    <location>
        <begin position="189"/>
        <end position="216"/>
    </location>
</feature>
<dbReference type="InterPro" id="IPR037121">
    <property type="entry name" value="Ribosomal_bL25_C"/>
</dbReference>
<evidence type="ECO:0000259" key="7">
    <source>
        <dbReference type="Pfam" id="PF01386"/>
    </source>
</evidence>
<dbReference type="HAMAP" id="MF_01334">
    <property type="entry name" value="Ribosomal_bL25_CTC"/>
    <property type="match status" value="1"/>
</dbReference>
<dbReference type="NCBIfam" id="TIGR00731">
    <property type="entry name" value="bL25_bact_ctc"/>
    <property type="match status" value="1"/>
</dbReference>
<evidence type="ECO:0000256" key="6">
    <source>
        <dbReference type="SAM" id="MobiDB-lite"/>
    </source>
</evidence>
<protein>
    <recommendedName>
        <fullName evidence="5">Large ribosomal subunit protein bL25</fullName>
    </recommendedName>
    <alternativeName>
        <fullName evidence="5">General stress protein CTC</fullName>
    </alternativeName>
</protein>
<comment type="subunit">
    <text evidence="5">Part of the 50S ribosomal subunit; part of the 5S rRNA/L5/L18/L25 subcomplex. Contacts the 5S rRNA. Binds to the 5S rRNA independently of L5 and L18.</text>
</comment>
<keyword evidence="10" id="KW-1185">Reference proteome</keyword>
<comment type="caution">
    <text evidence="9">The sequence shown here is derived from an EMBL/GenBank/DDBJ whole genome shotgun (WGS) entry which is preliminary data.</text>
</comment>
<evidence type="ECO:0000256" key="5">
    <source>
        <dbReference type="HAMAP-Rule" id="MF_01334"/>
    </source>
</evidence>
<dbReference type="InterPro" id="IPR001021">
    <property type="entry name" value="Ribosomal_bL25_long"/>
</dbReference>
<evidence type="ECO:0000256" key="1">
    <source>
        <dbReference type="ARBA" id="ARBA00022730"/>
    </source>
</evidence>
<reference evidence="9 10" key="1">
    <citation type="submission" date="2023-12" db="EMBL/GenBank/DDBJ databases">
        <title>Denitrificimonas halotolerans sp. nov.,a novel species isolated from landfill leachate.</title>
        <authorList>
            <person name="Wang S."/>
        </authorList>
    </citation>
    <scope>NUCLEOTIDE SEQUENCE [LARGE SCALE GENOMIC DNA]</scope>
    <source>
        <strain evidence="9 10">JX-1</strain>
    </source>
</reference>
<keyword evidence="4 5" id="KW-0687">Ribonucleoprotein</keyword>